<evidence type="ECO:0000256" key="4">
    <source>
        <dbReference type="ARBA" id="ARBA00023160"/>
    </source>
</evidence>
<comment type="caution">
    <text evidence="5">The sequence shown here is derived from an EMBL/GenBank/DDBJ whole genome shotgun (WGS) entry which is preliminary data.</text>
</comment>
<gene>
    <name evidence="5" type="ORF">DES39_0596</name>
</gene>
<keyword evidence="6" id="KW-1185">Reference proteome</keyword>
<keyword evidence="1" id="KW-0444">Lipid biosynthesis</keyword>
<name>A0A495RIK9_9GAMM</name>
<evidence type="ECO:0000256" key="1">
    <source>
        <dbReference type="ARBA" id="ARBA00022516"/>
    </source>
</evidence>
<proteinExistence type="predicted"/>
<evidence type="ECO:0000313" key="6">
    <source>
        <dbReference type="Proteomes" id="UP000278542"/>
    </source>
</evidence>
<organism evidence="5 6">
    <name type="scientific">Orbus hercynius</name>
    <dbReference type="NCBI Taxonomy" id="593135"/>
    <lineage>
        <taxon>Bacteria</taxon>
        <taxon>Pseudomonadati</taxon>
        <taxon>Pseudomonadota</taxon>
        <taxon>Gammaproteobacteria</taxon>
        <taxon>Orbales</taxon>
        <taxon>Orbaceae</taxon>
        <taxon>Orbus</taxon>
    </lineage>
</organism>
<dbReference type="PIRSF" id="PIRSF011489">
    <property type="entry name" value="DUF479"/>
    <property type="match status" value="1"/>
</dbReference>
<dbReference type="Pfam" id="PF04336">
    <property type="entry name" value="ACP_PD"/>
    <property type="match status" value="1"/>
</dbReference>
<dbReference type="OrthoDB" id="8442777at2"/>
<keyword evidence="4" id="KW-0276">Fatty acid metabolism</keyword>
<keyword evidence="4" id="KW-0275">Fatty acid biosynthesis</keyword>
<dbReference type="InterPro" id="IPR007431">
    <property type="entry name" value="ACP_PD"/>
</dbReference>
<dbReference type="GO" id="GO:0006633">
    <property type="term" value="P:fatty acid biosynthetic process"/>
    <property type="evidence" value="ECO:0007669"/>
    <property type="project" value="UniProtKB-KW"/>
</dbReference>
<dbReference type="RefSeq" id="WP_121144269.1">
    <property type="nucleotide sequence ID" value="NZ_RBWY01000001.1"/>
</dbReference>
<accession>A0A495RIK9</accession>
<evidence type="ECO:0000313" key="5">
    <source>
        <dbReference type="EMBL" id="RKS87372.1"/>
    </source>
</evidence>
<keyword evidence="2" id="KW-0378">Hydrolase</keyword>
<protein>
    <submittedName>
        <fullName evidence="5">Acyl carrier protein phosphodiesterase</fullName>
    </submittedName>
</protein>
<dbReference type="PANTHER" id="PTHR38764:SF1">
    <property type="entry name" value="ACYL CARRIER PROTEIN PHOSPHODIESTERASE"/>
    <property type="match status" value="1"/>
</dbReference>
<dbReference type="PANTHER" id="PTHR38764">
    <property type="entry name" value="ACYL CARRIER PROTEIN PHOSPHODIESTERASE"/>
    <property type="match status" value="1"/>
</dbReference>
<dbReference type="Proteomes" id="UP000278542">
    <property type="component" value="Unassembled WGS sequence"/>
</dbReference>
<evidence type="ECO:0000256" key="2">
    <source>
        <dbReference type="ARBA" id="ARBA00022801"/>
    </source>
</evidence>
<evidence type="ECO:0000256" key="3">
    <source>
        <dbReference type="ARBA" id="ARBA00023098"/>
    </source>
</evidence>
<dbReference type="AlphaFoldDB" id="A0A495RIK9"/>
<sequence>MNILAHLHLASLASSSISGNAVADFIKGDPYLRYDHTIADGVMMHRRLDKLVDELPAIKAAKNFFRPEVKRVAPITLDIVWDHFLSKHWQCYADCQLAQFNASMKVIIDEDISTLPDEFAHFMHHLWQEKWLIRYGEVDFIARVLNGMANRRPKLVALGDTFVDFKQNYRQLEQVFGDFYPQLMEKAINHCL</sequence>
<reference evidence="5 6" key="1">
    <citation type="submission" date="2018-10" db="EMBL/GenBank/DDBJ databases">
        <title>Genomic Encyclopedia of Type Strains, Phase IV (KMG-IV): sequencing the most valuable type-strain genomes for metagenomic binning, comparative biology and taxonomic classification.</title>
        <authorList>
            <person name="Goeker M."/>
        </authorList>
    </citation>
    <scope>NUCLEOTIDE SEQUENCE [LARGE SCALE GENOMIC DNA]</scope>
    <source>
        <strain evidence="5 6">DSM 22228</strain>
    </source>
</reference>
<dbReference type="EMBL" id="RBWY01000001">
    <property type="protein sequence ID" value="RKS87372.1"/>
    <property type="molecule type" value="Genomic_DNA"/>
</dbReference>
<keyword evidence="3" id="KW-0443">Lipid metabolism</keyword>
<dbReference type="GO" id="GO:0008770">
    <property type="term" value="F:[acyl-carrier-protein] phosphodiesterase activity"/>
    <property type="evidence" value="ECO:0007669"/>
    <property type="project" value="InterPro"/>
</dbReference>